<organism evidence="2 3">
    <name type="scientific">Apostasia shenzhenica</name>
    <dbReference type="NCBI Taxonomy" id="1088818"/>
    <lineage>
        <taxon>Eukaryota</taxon>
        <taxon>Viridiplantae</taxon>
        <taxon>Streptophyta</taxon>
        <taxon>Embryophyta</taxon>
        <taxon>Tracheophyta</taxon>
        <taxon>Spermatophyta</taxon>
        <taxon>Magnoliopsida</taxon>
        <taxon>Liliopsida</taxon>
        <taxon>Asparagales</taxon>
        <taxon>Orchidaceae</taxon>
        <taxon>Apostasioideae</taxon>
        <taxon>Apostasia</taxon>
    </lineage>
</organism>
<evidence type="ECO:0000313" key="2">
    <source>
        <dbReference type="EMBL" id="PKA53721.1"/>
    </source>
</evidence>
<keyword evidence="2" id="KW-0548">Nucleotidyltransferase</keyword>
<dbReference type="EC" id="2.7.7.6" evidence="2"/>
<keyword evidence="2" id="KW-0808">Transferase</keyword>
<feature type="domain" description="RNA polymerase alpha subunit C-terminal" evidence="1">
    <location>
        <begin position="3"/>
        <end position="45"/>
    </location>
</feature>
<dbReference type="GO" id="GO:0003677">
    <property type="term" value="F:DNA binding"/>
    <property type="evidence" value="ECO:0007669"/>
    <property type="project" value="InterPro"/>
</dbReference>
<evidence type="ECO:0000313" key="3">
    <source>
        <dbReference type="Proteomes" id="UP000236161"/>
    </source>
</evidence>
<dbReference type="GO" id="GO:0000428">
    <property type="term" value="C:DNA-directed RNA polymerase complex"/>
    <property type="evidence" value="ECO:0007669"/>
    <property type="project" value="UniProtKB-KW"/>
</dbReference>
<dbReference type="EMBL" id="KZ451993">
    <property type="protein sequence ID" value="PKA53721.1"/>
    <property type="molecule type" value="Genomic_DNA"/>
</dbReference>
<dbReference type="GO" id="GO:0003899">
    <property type="term" value="F:DNA-directed RNA polymerase activity"/>
    <property type="evidence" value="ECO:0007669"/>
    <property type="project" value="UniProtKB-EC"/>
</dbReference>
<dbReference type="AlphaFoldDB" id="A0A2I0ADU8"/>
<dbReference type="Proteomes" id="UP000236161">
    <property type="component" value="Unassembled WGS sequence"/>
</dbReference>
<dbReference type="SUPFAM" id="SSF47789">
    <property type="entry name" value="C-terminal domain of RNA polymerase alpha subunit"/>
    <property type="match status" value="1"/>
</dbReference>
<keyword evidence="2" id="KW-0240">DNA-directed RNA polymerase</keyword>
<keyword evidence="2" id="KW-0804">Transcription</keyword>
<name>A0A2I0ADU8_9ASPA</name>
<gene>
    <name evidence="2" type="primary">rpoA</name>
    <name evidence="2" type="ORF">AXF42_Ash009217</name>
</gene>
<evidence type="ECO:0000259" key="1">
    <source>
        <dbReference type="Pfam" id="PF03118"/>
    </source>
</evidence>
<dbReference type="OrthoDB" id="723447at2759"/>
<reference evidence="2 3" key="1">
    <citation type="journal article" date="2017" name="Nature">
        <title>The Apostasia genome and the evolution of orchids.</title>
        <authorList>
            <person name="Zhang G.Q."/>
            <person name="Liu K.W."/>
            <person name="Li Z."/>
            <person name="Lohaus R."/>
            <person name="Hsiao Y.Y."/>
            <person name="Niu S.C."/>
            <person name="Wang J.Y."/>
            <person name="Lin Y.C."/>
            <person name="Xu Q."/>
            <person name="Chen L.J."/>
            <person name="Yoshida K."/>
            <person name="Fujiwara S."/>
            <person name="Wang Z.W."/>
            <person name="Zhang Y.Q."/>
            <person name="Mitsuda N."/>
            <person name="Wang M."/>
            <person name="Liu G.H."/>
            <person name="Pecoraro L."/>
            <person name="Huang H.X."/>
            <person name="Xiao X.J."/>
            <person name="Lin M."/>
            <person name="Wu X.Y."/>
            <person name="Wu W.L."/>
            <person name="Chen Y.Y."/>
            <person name="Chang S.B."/>
            <person name="Sakamoto S."/>
            <person name="Ohme-Takagi M."/>
            <person name="Yagi M."/>
            <person name="Zeng S.J."/>
            <person name="Shen C.Y."/>
            <person name="Yeh C.M."/>
            <person name="Luo Y.B."/>
            <person name="Tsai W.C."/>
            <person name="Van de Peer Y."/>
            <person name="Liu Z.J."/>
        </authorList>
    </citation>
    <scope>NUCLEOTIDE SEQUENCE [LARGE SCALE GENOMIC DNA]</scope>
    <source>
        <strain evidence="3">cv. Shenzhen</strain>
        <tissue evidence="2">Stem</tissue>
    </source>
</reference>
<keyword evidence="3" id="KW-1185">Reference proteome</keyword>
<proteinExistence type="predicted"/>
<dbReference type="GO" id="GO:0006351">
    <property type="term" value="P:DNA-templated transcription"/>
    <property type="evidence" value="ECO:0007669"/>
    <property type="project" value="InterPro"/>
</dbReference>
<dbReference type="InterPro" id="IPR011260">
    <property type="entry name" value="RNAP_asu_C"/>
</dbReference>
<dbReference type="Gene3D" id="1.10.150.20">
    <property type="entry name" value="5' to 3' exonuclease, C-terminal subdomain"/>
    <property type="match status" value="1"/>
</dbReference>
<dbReference type="Pfam" id="PF03118">
    <property type="entry name" value="RNA_pol_A_CTD"/>
    <property type="match status" value="1"/>
</dbReference>
<dbReference type="STRING" id="1088818.A0A2I0ADU8"/>
<protein>
    <submittedName>
        <fullName evidence="2">DNA-directed RNA polymerase subunit alpha</fullName>
        <ecNumber evidence="2">2.7.7.6</ecNumber>
    </submittedName>
</protein>
<sequence length="53" mass="6538">MFIFIDQSELPFRTYNCLKRYNIHTLLDLLSHSQEDLMKIENFRQRKIYAPVF</sequence>
<accession>A0A2I0ADU8</accession>